<keyword evidence="2 4" id="KW-0863">Zinc-finger</keyword>
<dbReference type="OrthoDB" id="341421at2759"/>
<gene>
    <name evidence="6" type="ORF">E8E13_009459</name>
</gene>
<proteinExistence type="predicted"/>
<keyword evidence="3" id="KW-0862">Zinc</keyword>
<evidence type="ECO:0000313" key="6">
    <source>
        <dbReference type="EMBL" id="KAF3005059.1"/>
    </source>
</evidence>
<dbReference type="PROSITE" id="PS50865">
    <property type="entry name" value="ZF_MYND_2"/>
    <property type="match status" value="1"/>
</dbReference>
<keyword evidence="1" id="KW-0479">Metal-binding</keyword>
<dbReference type="Pfam" id="PF01753">
    <property type="entry name" value="zf-MYND"/>
    <property type="match status" value="1"/>
</dbReference>
<evidence type="ECO:0000256" key="1">
    <source>
        <dbReference type="ARBA" id="ARBA00022723"/>
    </source>
</evidence>
<protein>
    <recommendedName>
        <fullName evidence="5">MYND-type domain-containing protein</fullName>
    </recommendedName>
</protein>
<evidence type="ECO:0000256" key="2">
    <source>
        <dbReference type="ARBA" id="ARBA00022771"/>
    </source>
</evidence>
<organism evidence="6 7">
    <name type="scientific">Curvularia kusanoi</name>
    <name type="common">Cochliobolus kusanoi</name>
    <dbReference type="NCBI Taxonomy" id="90978"/>
    <lineage>
        <taxon>Eukaryota</taxon>
        <taxon>Fungi</taxon>
        <taxon>Dikarya</taxon>
        <taxon>Ascomycota</taxon>
        <taxon>Pezizomycotina</taxon>
        <taxon>Dothideomycetes</taxon>
        <taxon>Pleosporomycetidae</taxon>
        <taxon>Pleosporales</taxon>
        <taxon>Pleosporineae</taxon>
        <taxon>Pleosporaceae</taxon>
        <taxon>Curvularia</taxon>
    </lineage>
</organism>
<feature type="domain" description="MYND-type" evidence="5">
    <location>
        <begin position="227"/>
        <end position="270"/>
    </location>
</feature>
<dbReference type="AlphaFoldDB" id="A0A9P4TGR4"/>
<evidence type="ECO:0000256" key="3">
    <source>
        <dbReference type="ARBA" id="ARBA00022833"/>
    </source>
</evidence>
<dbReference type="SUPFAM" id="SSF144232">
    <property type="entry name" value="HIT/MYND zinc finger-like"/>
    <property type="match status" value="1"/>
</dbReference>
<dbReference type="Proteomes" id="UP000801428">
    <property type="component" value="Unassembled WGS sequence"/>
</dbReference>
<dbReference type="Gene3D" id="6.10.140.2220">
    <property type="match status" value="1"/>
</dbReference>
<evidence type="ECO:0000259" key="5">
    <source>
        <dbReference type="PROSITE" id="PS50865"/>
    </source>
</evidence>
<evidence type="ECO:0000313" key="7">
    <source>
        <dbReference type="Proteomes" id="UP000801428"/>
    </source>
</evidence>
<keyword evidence="7" id="KW-1185">Reference proteome</keyword>
<comment type="caution">
    <text evidence="6">The sequence shown here is derived from an EMBL/GenBank/DDBJ whole genome shotgun (WGS) entry which is preliminary data.</text>
</comment>
<reference evidence="6" key="1">
    <citation type="submission" date="2019-04" db="EMBL/GenBank/DDBJ databases">
        <title>Sequencing of skin fungus with MAO and IRED activity.</title>
        <authorList>
            <person name="Marsaioli A.J."/>
            <person name="Bonatto J.M.C."/>
            <person name="Reis Junior O."/>
        </authorList>
    </citation>
    <scope>NUCLEOTIDE SEQUENCE</scope>
    <source>
        <strain evidence="6">30M1</strain>
    </source>
</reference>
<dbReference type="InterPro" id="IPR002893">
    <property type="entry name" value="Znf_MYND"/>
</dbReference>
<dbReference type="GO" id="GO:0008270">
    <property type="term" value="F:zinc ion binding"/>
    <property type="evidence" value="ECO:0007669"/>
    <property type="project" value="UniProtKB-KW"/>
</dbReference>
<name>A0A9P4TGR4_CURKU</name>
<accession>A0A9P4TGR4</accession>
<sequence length="275" mass="30354">MGCWGYGLFQSDNDFDTLSELGSDMGLDELEDKLRHAAKVVGESDEKTDKIYLSIYGGGTHPEIVRDHLDSGALAELIKVKEAKMMAIPDGSMDQKMEFMFRDPCYEYVLLGACAMSLGCQLPRSFLDMLKLVYTEFSRMPDARKQMHKALFGPDGFKNGEPYDFESMSLVETANAKHVDDGGSSGRGFVGLNVMPPGGLLSTGVGDSTESAILKELRNKFHNPNVCARCSADHAKGGGELLQCARCKDRKYCSSACQKQHWKMIHKKLCKPIVT</sequence>
<evidence type="ECO:0000256" key="4">
    <source>
        <dbReference type="PROSITE-ProRule" id="PRU00134"/>
    </source>
</evidence>
<dbReference type="EMBL" id="SWKU01000007">
    <property type="protein sequence ID" value="KAF3005059.1"/>
    <property type="molecule type" value="Genomic_DNA"/>
</dbReference>